<dbReference type="SUPFAM" id="SSF55874">
    <property type="entry name" value="ATPase domain of HSP90 chaperone/DNA topoisomerase II/histidine kinase"/>
    <property type="match status" value="1"/>
</dbReference>
<dbReference type="EMBL" id="FVZE01000003">
    <property type="protein sequence ID" value="SLJ99314.1"/>
    <property type="molecule type" value="Genomic_DNA"/>
</dbReference>
<feature type="chain" id="PRO_5012369089" evidence="5">
    <location>
        <begin position="21"/>
        <end position="973"/>
    </location>
</feature>
<dbReference type="InterPro" id="IPR050482">
    <property type="entry name" value="Sensor_HK_TwoCompSys"/>
</dbReference>
<feature type="domain" description="Histidine kinase" evidence="6">
    <location>
        <begin position="875"/>
        <end position="968"/>
    </location>
</feature>
<dbReference type="Gene3D" id="1.20.5.1930">
    <property type="match status" value="1"/>
</dbReference>
<keyword evidence="4" id="KW-0812">Transmembrane</keyword>
<dbReference type="Gene3D" id="3.30.565.10">
    <property type="entry name" value="Histidine kinase-like ATPase, C-terminal domain"/>
    <property type="match status" value="1"/>
</dbReference>
<dbReference type="CDD" id="cd16917">
    <property type="entry name" value="HATPase_UhpB-NarQ-NarX-like"/>
    <property type="match status" value="1"/>
</dbReference>
<evidence type="ECO:0000256" key="4">
    <source>
        <dbReference type="SAM" id="Phobius"/>
    </source>
</evidence>
<dbReference type="InterPro" id="IPR013783">
    <property type="entry name" value="Ig-like_fold"/>
</dbReference>
<dbReference type="InterPro" id="IPR036890">
    <property type="entry name" value="HATPase_C_sf"/>
</dbReference>
<dbReference type="PANTHER" id="PTHR24421">
    <property type="entry name" value="NITRATE/NITRITE SENSOR PROTEIN NARX-RELATED"/>
    <property type="match status" value="1"/>
</dbReference>
<dbReference type="Gene3D" id="2.130.10.10">
    <property type="entry name" value="YVTN repeat-like/Quinoprotein amine dehydrogenase"/>
    <property type="match status" value="3"/>
</dbReference>
<dbReference type="Pfam" id="PF02518">
    <property type="entry name" value="HATPase_c"/>
    <property type="match status" value="1"/>
</dbReference>
<dbReference type="STRING" id="428990.SAMN06295987_10373"/>
<dbReference type="Pfam" id="PF07495">
    <property type="entry name" value="Y_Y_Y"/>
    <property type="match status" value="1"/>
</dbReference>
<dbReference type="GO" id="GO:0016020">
    <property type="term" value="C:membrane"/>
    <property type="evidence" value="ECO:0007669"/>
    <property type="project" value="InterPro"/>
</dbReference>
<evidence type="ECO:0000259" key="6">
    <source>
        <dbReference type="PROSITE" id="PS50109"/>
    </source>
</evidence>
<organism evidence="7 8">
    <name type="scientific">Novosphingobium mathurense</name>
    <dbReference type="NCBI Taxonomy" id="428990"/>
    <lineage>
        <taxon>Bacteria</taxon>
        <taxon>Pseudomonadati</taxon>
        <taxon>Pseudomonadota</taxon>
        <taxon>Alphaproteobacteria</taxon>
        <taxon>Sphingomonadales</taxon>
        <taxon>Sphingomonadaceae</taxon>
        <taxon>Novosphingobium</taxon>
    </lineage>
</organism>
<keyword evidence="5" id="KW-0732">Signal</keyword>
<sequence length="973" mass="105554">MGRLFLVALGLCLASGPGNALSSDRSLDQLHHTAWTLRDGAPGNIRALAQTKNGFLWLGSSTGLYRFDGIRFHRIVPEHDDPKRSLQVTALLAANNGEIWVGYDFGGIAVYRNGHLRAANPWPPKGGVASIVQARDGAIWIASEARGAMQLARYQAGHWTRFDSKKGLVDGLMGPVLPVSDGTVYVALPPALLRLAPSGSYFQRDMGTVGSFAAFAEGRDGVVWLADDSGLRRLDRTGVQARLAHLGTPYVTRHILVDRDSGIWVTGQDDGLVRYRYSGEKLVGETATGMSAKLSLSVLEDREGNVWVGTASGLDRFAPTTMVLAKDAPAPVTGFVSGPASPHVFFAGPAGVYRIGRGDTVARLIFSKKNIGVLCGSPDRMLAISLEGAFLLELKGNGALKRVREVNGPLSVTCAQDAEGNFWTGMDRLYRVENGLLTEAGKPGGTITMLRQAPKDGLFAARSRVGLLEFKALGTRILVPSASLAIGSITTLAQVREGLLVGGQKGLALVSKDRVFQLSERDYPFLAGMTGILRTPDGWIWMIGSSGIVRVKTQALAQAFRKPGTPVPFQRIGEDSDYRGRSNIFEANDIARDSSGTLWFATDGGVAWVDPSSIVRNRVVPPVAILSMSADGTKYPLSGAPRHLTPNVGRIEIQYTALSLTDATANRFRYRLIGGQGGWYEAGPERQALFTNLGPGPYEFQVVAANNAGIWNSEGAKLRFIIAPAFYQALWFYFVCAAIVLALAWFLYRRRLSIITERARSRVEAQLAERERIARELHDTLLQGFQGLMLRFQTVVELLPRGERSRLEMESALDRAESMLIEGRDRVHSIRQDLRPVELSDRLSVLADDMLPSSIEWRLETFGTPRLVCAPVAEEIASIVREALSNAVRHAKAASIVLLVRYRTTHVMVVVEDDGVGMPLEILAAGGREGHYGLIGMRERAGRLSGSLNISVSSNGGTAISLTIPANIAYESK</sequence>
<dbReference type="SUPFAM" id="SSF63829">
    <property type="entry name" value="Calcium-dependent phosphotriesterase"/>
    <property type="match status" value="2"/>
</dbReference>
<dbReference type="Gene3D" id="2.60.40.10">
    <property type="entry name" value="Immunoglobulins"/>
    <property type="match status" value="1"/>
</dbReference>
<dbReference type="InterPro" id="IPR003594">
    <property type="entry name" value="HATPase_dom"/>
</dbReference>
<dbReference type="PROSITE" id="PS50109">
    <property type="entry name" value="HIS_KIN"/>
    <property type="match status" value="1"/>
</dbReference>
<evidence type="ECO:0000256" key="5">
    <source>
        <dbReference type="SAM" id="SignalP"/>
    </source>
</evidence>
<evidence type="ECO:0000313" key="8">
    <source>
        <dbReference type="Proteomes" id="UP000190989"/>
    </source>
</evidence>
<dbReference type="GO" id="GO:0000155">
    <property type="term" value="F:phosphorelay sensor kinase activity"/>
    <property type="evidence" value="ECO:0007669"/>
    <property type="project" value="InterPro"/>
</dbReference>
<evidence type="ECO:0000313" key="7">
    <source>
        <dbReference type="EMBL" id="SLJ99314.1"/>
    </source>
</evidence>
<accession>A0A1U6HUI4</accession>
<keyword evidence="1" id="KW-0808">Transferase</keyword>
<keyword evidence="4" id="KW-1133">Transmembrane helix</keyword>
<protein>
    <submittedName>
        <fullName evidence="7">Signal transduction histidine kinase</fullName>
    </submittedName>
</protein>
<evidence type="ECO:0000256" key="2">
    <source>
        <dbReference type="ARBA" id="ARBA00022777"/>
    </source>
</evidence>
<reference evidence="8" key="1">
    <citation type="submission" date="2017-02" db="EMBL/GenBank/DDBJ databases">
        <authorList>
            <person name="Varghese N."/>
            <person name="Submissions S."/>
        </authorList>
    </citation>
    <scope>NUCLEOTIDE SEQUENCE [LARGE SCALE GENOMIC DNA]</scope>
    <source>
        <strain evidence="8">SM117</strain>
    </source>
</reference>
<evidence type="ECO:0000256" key="3">
    <source>
        <dbReference type="ARBA" id="ARBA00023012"/>
    </source>
</evidence>
<name>A0A1U6HUI4_9SPHN</name>
<evidence type="ECO:0000256" key="1">
    <source>
        <dbReference type="ARBA" id="ARBA00022679"/>
    </source>
</evidence>
<gene>
    <name evidence="7" type="ORF">SAMN06295987_10373</name>
</gene>
<dbReference type="AlphaFoldDB" id="A0A1U6HUI4"/>
<feature type="transmembrane region" description="Helical" evidence="4">
    <location>
        <begin position="730"/>
        <end position="748"/>
    </location>
</feature>
<proteinExistence type="predicted"/>
<dbReference type="Pfam" id="PF07730">
    <property type="entry name" value="HisKA_3"/>
    <property type="match status" value="1"/>
</dbReference>
<dbReference type="InterPro" id="IPR011712">
    <property type="entry name" value="Sig_transdc_His_kin_sub3_dim/P"/>
</dbReference>
<keyword evidence="3" id="KW-0902">Two-component regulatory system</keyword>
<dbReference type="GO" id="GO:0046983">
    <property type="term" value="F:protein dimerization activity"/>
    <property type="evidence" value="ECO:0007669"/>
    <property type="project" value="InterPro"/>
</dbReference>
<dbReference type="Proteomes" id="UP000190989">
    <property type="component" value="Unassembled WGS sequence"/>
</dbReference>
<keyword evidence="2 7" id="KW-0418">Kinase</keyword>
<feature type="signal peptide" evidence="5">
    <location>
        <begin position="1"/>
        <end position="20"/>
    </location>
</feature>
<keyword evidence="8" id="KW-1185">Reference proteome</keyword>
<dbReference type="SMART" id="SM00387">
    <property type="entry name" value="HATPase_c"/>
    <property type="match status" value="1"/>
</dbReference>
<dbReference type="InterPro" id="IPR011123">
    <property type="entry name" value="Y_Y_Y"/>
</dbReference>
<dbReference type="PANTHER" id="PTHR24421:SF62">
    <property type="entry name" value="SENSORY TRANSDUCTION HISTIDINE KINASE"/>
    <property type="match status" value="1"/>
</dbReference>
<dbReference type="InterPro" id="IPR005467">
    <property type="entry name" value="His_kinase_dom"/>
</dbReference>
<keyword evidence="4" id="KW-0472">Membrane</keyword>
<dbReference type="InterPro" id="IPR015943">
    <property type="entry name" value="WD40/YVTN_repeat-like_dom_sf"/>
</dbReference>